<feature type="region of interest" description="Disordered" evidence="1">
    <location>
        <begin position="65"/>
        <end position="132"/>
    </location>
</feature>
<organism evidence="2 3">
    <name type="scientific">Papaver nudicaule</name>
    <name type="common">Iceland poppy</name>
    <dbReference type="NCBI Taxonomy" id="74823"/>
    <lineage>
        <taxon>Eukaryota</taxon>
        <taxon>Viridiplantae</taxon>
        <taxon>Streptophyta</taxon>
        <taxon>Embryophyta</taxon>
        <taxon>Tracheophyta</taxon>
        <taxon>Spermatophyta</taxon>
        <taxon>Magnoliopsida</taxon>
        <taxon>Ranunculales</taxon>
        <taxon>Papaveraceae</taxon>
        <taxon>Papaveroideae</taxon>
        <taxon>Papaver</taxon>
    </lineage>
</organism>
<gene>
    <name evidence="2" type="ORF">MKW94_019925</name>
</gene>
<dbReference type="EMBL" id="JAJJMA010141904">
    <property type="protein sequence ID" value="MCL7034103.1"/>
    <property type="molecule type" value="Genomic_DNA"/>
</dbReference>
<feature type="region of interest" description="Disordered" evidence="1">
    <location>
        <begin position="593"/>
        <end position="637"/>
    </location>
</feature>
<feature type="region of interest" description="Disordered" evidence="1">
    <location>
        <begin position="521"/>
        <end position="556"/>
    </location>
</feature>
<comment type="caution">
    <text evidence="2">The sequence shown here is derived from an EMBL/GenBank/DDBJ whole genome shotgun (WGS) entry which is preliminary data.</text>
</comment>
<evidence type="ECO:0000313" key="2">
    <source>
        <dbReference type="EMBL" id="MCL7034103.1"/>
    </source>
</evidence>
<sequence>MLKPRHSNYHQQHHKHHQNPIFDEGEGHCKIRKRGCGSSSASSSASSSLLLHNYRFNKRPICLLAPPKNNNNNNSSSRSTTPVPNWKIMIKNNNNSNSRSSPKYPPPPPGAGNGSSRLGKGKQQHSHTPQVSARKLGATLWEMNEMPSSASPRIVELEQTSSSSSGTRRIRRRRRGRGRASERIPDSILSHLSDPSHSPVSDRMDRSGAGKRTSTTSRRLRDHHRCNDDRGGGGGYDSMSNASFMEIEMHSRGRTPSVSSTVGGKSRLKDLSNGLTTSKELLKILHRIWGLQEQHSCGVSLISALHTELERSRLLVDQMIHEKRSDRHEIEHLVKRIADEKVLWKIQEQERMRAALDSVAADLAVERKHKRRSEIFIKKLGSELSETKEALLKALQELESEKRKRQMMEQVCDELAQVGEDKAEAEKIKRESAKVREEVEKEKEMLQLADRLREERLQMKPSSSKAQYQYEEKNAAEDQLSNELGVFLSNKMAKESRGPSVILPSNKEEIEAYLSKRLLASDRNQIDSEDDEAESADGEEFEEEAQLTEDSADSDLHSIELNVDKTRRNHVWSYTNGLSAYDNPRRVLAEEEIKSGRNSLSERIQRGRGSLEGRNSGGTNLECGREDSSKWGAGFGQSKQNLASEDYENKVHMHRSAKGHRDHVLSDSRMQPNSGFGSLAQIFSSRLSGNSATRGKPVVLPESGSKMKLAETSRAEGRNSRRSRQ</sequence>
<feature type="region of interest" description="Disordered" evidence="1">
    <location>
        <begin position="687"/>
        <end position="725"/>
    </location>
</feature>
<dbReference type="PANTHER" id="PTHR31071:SF7">
    <property type="entry name" value="OS04G0382800 PROTEIN"/>
    <property type="match status" value="1"/>
</dbReference>
<feature type="compositionally biased region" description="Basic and acidic residues" evidence="1">
    <location>
        <begin position="708"/>
        <end position="719"/>
    </location>
</feature>
<keyword evidence="3" id="KW-1185">Reference proteome</keyword>
<dbReference type="PANTHER" id="PTHR31071">
    <property type="entry name" value="GB|AAF24581.1"/>
    <property type="match status" value="1"/>
</dbReference>
<name>A0AA41SGG3_PAPNU</name>
<evidence type="ECO:0000256" key="1">
    <source>
        <dbReference type="SAM" id="MobiDB-lite"/>
    </source>
</evidence>
<accession>A0AA41SGG3</accession>
<feature type="compositionally biased region" description="Basic residues" evidence="1">
    <location>
        <begin position="1"/>
        <end position="18"/>
    </location>
</feature>
<reference evidence="2" key="1">
    <citation type="submission" date="2022-03" db="EMBL/GenBank/DDBJ databases">
        <title>A functionally conserved STORR gene fusion in Papaver species that diverged 16.8 million years ago.</title>
        <authorList>
            <person name="Catania T."/>
        </authorList>
    </citation>
    <scope>NUCLEOTIDE SEQUENCE</scope>
    <source>
        <strain evidence="2">S-191538</strain>
    </source>
</reference>
<feature type="region of interest" description="Disordered" evidence="1">
    <location>
        <begin position="1"/>
        <end position="25"/>
    </location>
</feature>
<feature type="region of interest" description="Disordered" evidence="1">
    <location>
        <begin position="454"/>
        <end position="474"/>
    </location>
</feature>
<feature type="compositionally biased region" description="Basic residues" evidence="1">
    <location>
        <begin position="168"/>
        <end position="178"/>
    </location>
</feature>
<proteinExistence type="predicted"/>
<protein>
    <submittedName>
        <fullName evidence="2">Uncharacterized protein</fullName>
    </submittedName>
</protein>
<feature type="compositionally biased region" description="Acidic residues" evidence="1">
    <location>
        <begin position="527"/>
        <end position="553"/>
    </location>
</feature>
<dbReference type="Proteomes" id="UP001177140">
    <property type="component" value="Unassembled WGS sequence"/>
</dbReference>
<dbReference type="AlphaFoldDB" id="A0AA41SGG3"/>
<dbReference type="InterPro" id="IPR043424">
    <property type="entry name" value="BLT-like"/>
</dbReference>
<feature type="region of interest" description="Disordered" evidence="1">
    <location>
        <begin position="147"/>
        <end position="240"/>
    </location>
</feature>
<feature type="compositionally biased region" description="Low complexity" evidence="1">
    <location>
        <begin position="92"/>
        <end position="102"/>
    </location>
</feature>
<evidence type="ECO:0000313" key="3">
    <source>
        <dbReference type="Proteomes" id="UP001177140"/>
    </source>
</evidence>